<proteinExistence type="predicted"/>
<dbReference type="Proteomes" id="UP000763641">
    <property type="component" value="Unassembled WGS sequence"/>
</dbReference>
<name>A0ABS2D6R9_9SPHN</name>
<keyword evidence="2" id="KW-1185">Reference proteome</keyword>
<dbReference type="EMBL" id="JAFEMC010000002">
    <property type="protein sequence ID" value="MBM6576634.1"/>
    <property type="molecule type" value="Genomic_DNA"/>
</dbReference>
<evidence type="ECO:0000313" key="2">
    <source>
        <dbReference type="Proteomes" id="UP000763641"/>
    </source>
</evidence>
<protein>
    <submittedName>
        <fullName evidence="1">BrnT family toxin</fullName>
    </submittedName>
</protein>
<comment type="caution">
    <text evidence="1">The sequence shown here is derived from an EMBL/GenBank/DDBJ whole genome shotgun (WGS) entry which is preliminary data.</text>
</comment>
<evidence type="ECO:0000313" key="1">
    <source>
        <dbReference type="EMBL" id="MBM6576634.1"/>
    </source>
</evidence>
<organism evidence="1 2">
    <name type="scientific">Sphingomonas longa</name>
    <dbReference type="NCBI Taxonomy" id="2778730"/>
    <lineage>
        <taxon>Bacteria</taxon>
        <taxon>Pseudomonadati</taxon>
        <taxon>Pseudomonadota</taxon>
        <taxon>Alphaproteobacteria</taxon>
        <taxon>Sphingomonadales</taxon>
        <taxon>Sphingomonadaceae</taxon>
        <taxon>Sphingomonas</taxon>
    </lineage>
</organism>
<dbReference type="InterPro" id="IPR007460">
    <property type="entry name" value="BrnT_toxin"/>
</dbReference>
<gene>
    <name evidence="1" type="ORF">ILT43_09630</name>
</gene>
<reference evidence="1 2" key="1">
    <citation type="submission" date="2020-12" db="EMBL/GenBank/DDBJ databases">
        <title>Sphingomonas sp.</title>
        <authorList>
            <person name="Kim M.K."/>
        </authorList>
    </citation>
    <scope>NUCLEOTIDE SEQUENCE [LARGE SCALE GENOMIC DNA]</scope>
    <source>
        <strain evidence="1 2">BT552</strain>
    </source>
</reference>
<dbReference type="Gene3D" id="3.10.450.530">
    <property type="entry name" value="Ribonuclease toxin, BrnT, of type II toxin-antitoxin system"/>
    <property type="match status" value="1"/>
</dbReference>
<accession>A0ABS2D6R9</accession>
<sequence>MSFRIYRNDVDITFDPAKDVANRAKHGVALGFGAAIFDDLDHIVLPSMRPVDGEERFKVVGLVDGRMWTAFKSYGTRLRGSSR</sequence>
<dbReference type="InterPro" id="IPR038573">
    <property type="entry name" value="BrnT_sf"/>
</dbReference>
<dbReference type="Pfam" id="PF04365">
    <property type="entry name" value="BrnT_toxin"/>
    <property type="match status" value="1"/>
</dbReference>